<proteinExistence type="predicted"/>
<sequence>MLVFKNNIYEPYHSSNANLVLTPNVDYNQRFDPRHLIKVALKEEEKVMSFIERQPRQFWREDLLQFYPYSGKTNSLIHAKQICEILEVGLENSLLWHHMNSYHFSFLYDVLVRFTFNYNHDIDKERINSLPELEALPIYFGNFLSNYFFDCSFKVKEDHFNFLTPKQKHALGYNCPCLFGVINGLIPTREEMALKDSQDFPYSIFV</sequence>
<gene>
    <name evidence="1" type="ORF">METZ01_LOCUS43162</name>
</gene>
<name>A0A381RH86_9ZZZZ</name>
<reference evidence="1" key="1">
    <citation type="submission" date="2018-05" db="EMBL/GenBank/DDBJ databases">
        <authorList>
            <person name="Lanie J.A."/>
            <person name="Ng W.-L."/>
            <person name="Kazmierczak K.M."/>
            <person name="Andrzejewski T.M."/>
            <person name="Davidsen T.M."/>
            <person name="Wayne K.J."/>
            <person name="Tettelin H."/>
            <person name="Glass J.I."/>
            <person name="Rusch D."/>
            <person name="Podicherti R."/>
            <person name="Tsui H.-C.T."/>
            <person name="Winkler M.E."/>
        </authorList>
    </citation>
    <scope>NUCLEOTIDE SEQUENCE</scope>
</reference>
<dbReference type="AlphaFoldDB" id="A0A381RH86"/>
<dbReference type="EMBL" id="UINC01001883">
    <property type="protein sequence ID" value="SUZ90308.1"/>
    <property type="molecule type" value="Genomic_DNA"/>
</dbReference>
<evidence type="ECO:0000313" key="1">
    <source>
        <dbReference type="EMBL" id="SUZ90308.1"/>
    </source>
</evidence>
<organism evidence="1">
    <name type="scientific">marine metagenome</name>
    <dbReference type="NCBI Taxonomy" id="408172"/>
    <lineage>
        <taxon>unclassified sequences</taxon>
        <taxon>metagenomes</taxon>
        <taxon>ecological metagenomes</taxon>
    </lineage>
</organism>
<accession>A0A381RH86</accession>
<protein>
    <submittedName>
        <fullName evidence="1">Uncharacterized protein</fullName>
    </submittedName>
</protein>